<feature type="compositionally biased region" description="Basic and acidic residues" evidence="1">
    <location>
        <begin position="13"/>
        <end position="24"/>
    </location>
</feature>
<organism evidence="2 3">
    <name type="scientific">Tuber aestivum</name>
    <name type="common">summer truffle</name>
    <dbReference type="NCBI Taxonomy" id="59557"/>
    <lineage>
        <taxon>Eukaryota</taxon>
        <taxon>Fungi</taxon>
        <taxon>Dikarya</taxon>
        <taxon>Ascomycota</taxon>
        <taxon>Pezizomycotina</taxon>
        <taxon>Pezizomycetes</taxon>
        <taxon>Pezizales</taxon>
        <taxon>Tuberaceae</taxon>
        <taxon>Tuber</taxon>
    </lineage>
</organism>
<dbReference type="AlphaFoldDB" id="A0A292Q213"/>
<protein>
    <submittedName>
        <fullName evidence="2">Uncharacterized protein</fullName>
    </submittedName>
</protein>
<gene>
    <name evidence="2" type="ORF">GSTUAT00002402001</name>
</gene>
<proteinExistence type="predicted"/>
<sequence length="134" mass="14579">MDRESGVCSSKPSEGKKKEVDRDINNQSRIPGENYTICITPWSASPSTDNQQGRQVRAGGAGGLIPTLNTAATASIQLNDYEINARKKRNHSNVLHRPSATFSKKALPTSPWRHNFIMCSRSASAFIAISIAPP</sequence>
<name>A0A292Q213_9PEZI</name>
<evidence type="ECO:0000313" key="2">
    <source>
        <dbReference type="EMBL" id="CUS13464.1"/>
    </source>
</evidence>
<accession>A0A292Q213</accession>
<dbReference type="Proteomes" id="UP001412239">
    <property type="component" value="Unassembled WGS sequence"/>
</dbReference>
<keyword evidence="3" id="KW-1185">Reference proteome</keyword>
<feature type="region of interest" description="Disordered" evidence="1">
    <location>
        <begin position="41"/>
        <end position="61"/>
    </location>
</feature>
<feature type="region of interest" description="Disordered" evidence="1">
    <location>
        <begin position="1"/>
        <end position="29"/>
    </location>
</feature>
<dbReference type="EMBL" id="LN890972">
    <property type="protein sequence ID" value="CUS13464.1"/>
    <property type="molecule type" value="Genomic_DNA"/>
</dbReference>
<evidence type="ECO:0000256" key="1">
    <source>
        <dbReference type="SAM" id="MobiDB-lite"/>
    </source>
</evidence>
<reference evidence="2" key="1">
    <citation type="submission" date="2015-10" db="EMBL/GenBank/DDBJ databases">
        <authorList>
            <person name="Regsiter A."/>
            <person name="william w."/>
        </authorList>
    </citation>
    <scope>NUCLEOTIDE SEQUENCE</scope>
    <source>
        <strain evidence="2">Montdore</strain>
    </source>
</reference>
<evidence type="ECO:0000313" key="3">
    <source>
        <dbReference type="Proteomes" id="UP001412239"/>
    </source>
</evidence>